<dbReference type="SUPFAM" id="SSF53335">
    <property type="entry name" value="S-adenosyl-L-methionine-dependent methyltransferases"/>
    <property type="match status" value="1"/>
</dbReference>
<proteinExistence type="predicted"/>
<keyword evidence="2 3" id="KW-0808">Transferase</keyword>
<dbReference type="CDD" id="cd02440">
    <property type="entry name" value="AdoMet_MTases"/>
    <property type="match status" value="1"/>
</dbReference>
<dbReference type="PROSITE" id="PS00092">
    <property type="entry name" value="N6_MTASE"/>
    <property type="match status" value="1"/>
</dbReference>
<dbReference type="InterPro" id="IPR002052">
    <property type="entry name" value="DNA_methylase_N6_adenine_CS"/>
</dbReference>
<comment type="caution">
    <text evidence="3">The sequence shown here is derived from an EMBL/GenBank/DDBJ whole genome shotgun (WGS) entry which is preliminary data.</text>
</comment>
<keyword evidence="1 3" id="KW-0489">Methyltransferase</keyword>
<name>A0A967F105_9PROT</name>
<reference evidence="3" key="1">
    <citation type="submission" date="2020-03" db="EMBL/GenBank/DDBJ databases">
        <title>Genome of Pelagibius litoralis DSM 21314T.</title>
        <authorList>
            <person name="Wang G."/>
        </authorList>
    </citation>
    <scope>NUCLEOTIDE SEQUENCE</scope>
    <source>
        <strain evidence="3">DSM 21314</strain>
    </source>
</reference>
<dbReference type="GO" id="GO:0003676">
    <property type="term" value="F:nucleic acid binding"/>
    <property type="evidence" value="ECO:0007669"/>
    <property type="project" value="InterPro"/>
</dbReference>
<dbReference type="Pfam" id="PF03602">
    <property type="entry name" value="Cons_hypoth95"/>
    <property type="match status" value="1"/>
</dbReference>
<dbReference type="PIRSF" id="PIRSF004553">
    <property type="entry name" value="CHP00095"/>
    <property type="match status" value="1"/>
</dbReference>
<organism evidence="3 4">
    <name type="scientific">Pelagibius litoralis</name>
    <dbReference type="NCBI Taxonomy" id="374515"/>
    <lineage>
        <taxon>Bacteria</taxon>
        <taxon>Pseudomonadati</taxon>
        <taxon>Pseudomonadota</taxon>
        <taxon>Alphaproteobacteria</taxon>
        <taxon>Rhodospirillales</taxon>
        <taxon>Rhodovibrionaceae</taxon>
        <taxon>Pelagibius</taxon>
    </lineage>
</organism>
<gene>
    <name evidence="3" type="primary">rsmD</name>
    <name evidence="3" type="ORF">HBA54_21495</name>
</gene>
<dbReference type="GO" id="GO:0052913">
    <property type="term" value="F:16S rRNA (guanine(966)-N(2))-methyltransferase activity"/>
    <property type="evidence" value="ECO:0007669"/>
    <property type="project" value="UniProtKB-EC"/>
</dbReference>
<protein>
    <submittedName>
        <fullName evidence="3">16S rRNA (Guanine(966)-N(2))-methyltransferase RsmD</fullName>
        <ecNumber evidence="3">2.1.1.171</ecNumber>
    </submittedName>
</protein>
<keyword evidence="4" id="KW-1185">Reference proteome</keyword>
<dbReference type="InterPro" id="IPR004398">
    <property type="entry name" value="RNA_MeTrfase_RsmD"/>
</dbReference>
<evidence type="ECO:0000256" key="2">
    <source>
        <dbReference type="ARBA" id="ARBA00022679"/>
    </source>
</evidence>
<dbReference type="PANTHER" id="PTHR43542">
    <property type="entry name" value="METHYLTRANSFERASE"/>
    <property type="match status" value="1"/>
</dbReference>
<sequence>MRIVAGRHRGRSLKTPADLAVRPTADRTREALFNILTSGKLSEEGAKRLPGARVLDAFAGTGALGLEALSRGAEQVTFMENYAPAIEICRANIAALGEEENSELLACDVLHPRPAPAPCDLIFLDPPYNQGFAEKAVETLRAAGWMAPEALVSVEMMKTEAFETPPGFSEIDARTYGKARLIFLRLES</sequence>
<evidence type="ECO:0000313" key="3">
    <source>
        <dbReference type="EMBL" id="NIA71178.1"/>
    </source>
</evidence>
<dbReference type="EC" id="2.1.1.171" evidence="3"/>
<accession>A0A967F105</accession>
<evidence type="ECO:0000256" key="1">
    <source>
        <dbReference type="ARBA" id="ARBA00022603"/>
    </source>
</evidence>
<evidence type="ECO:0000313" key="4">
    <source>
        <dbReference type="Proteomes" id="UP000761264"/>
    </source>
</evidence>
<dbReference type="Gene3D" id="3.40.50.150">
    <property type="entry name" value="Vaccinia Virus protein VP39"/>
    <property type="match status" value="1"/>
</dbReference>
<dbReference type="RefSeq" id="WP_167228523.1">
    <property type="nucleotide sequence ID" value="NZ_JAAQPH010000019.1"/>
</dbReference>
<dbReference type="AlphaFoldDB" id="A0A967F105"/>
<dbReference type="EMBL" id="JAAQPH010000019">
    <property type="protein sequence ID" value="NIA71178.1"/>
    <property type="molecule type" value="Genomic_DNA"/>
</dbReference>
<dbReference type="InterPro" id="IPR029063">
    <property type="entry name" value="SAM-dependent_MTases_sf"/>
</dbReference>
<dbReference type="PANTHER" id="PTHR43542:SF1">
    <property type="entry name" value="METHYLTRANSFERASE"/>
    <property type="match status" value="1"/>
</dbReference>
<dbReference type="NCBIfam" id="TIGR00095">
    <property type="entry name" value="16S rRNA (guanine(966)-N(2))-methyltransferase RsmD"/>
    <property type="match status" value="1"/>
</dbReference>
<dbReference type="Proteomes" id="UP000761264">
    <property type="component" value="Unassembled WGS sequence"/>
</dbReference>